<dbReference type="EC" id="3.4.11.-" evidence="7"/>
<dbReference type="Proteomes" id="UP000018922">
    <property type="component" value="Chromosome I"/>
</dbReference>
<dbReference type="GO" id="GO:0070006">
    <property type="term" value="F:metalloaminopeptidase activity"/>
    <property type="evidence" value="ECO:0007669"/>
    <property type="project" value="InterPro"/>
</dbReference>
<evidence type="ECO:0000256" key="5">
    <source>
        <dbReference type="ARBA" id="ARBA00023211"/>
    </source>
</evidence>
<evidence type="ECO:0000313" key="7">
    <source>
        <dbReference type="EMBL" id="CDL01223.1"/>
    </source>
</evidence>
<dbReference type="Gene3D" id="3.40.630.10">
    <property type="entry name" value="Zn peptidases"/>
    <property type="match status" value="1"/>
</dbReference>
<protein>
    <submittedName>
        <fullName evidence="7">Cytosol aminopeptidase</fullName>
        <ecNumber evidence="7">3.4.11.-</ecNumber>
    </submittedName>
</protein>
<evidence type="ECO:0000256" key="3">
    <source>
        <dbReference type="ARBA" id="ARBA00022670"/>
    </source>
</evidence>
<dbReference type="CDD" id="cd00433">
    <property type="entry name" value="Peptidase_M17"/>
    <property type="match status" value="1"/>
</dbReference>
<dbReference type="EMBL" id="HG794546">
    <property type="protein sequence ID" value="CDL01223.1"/>
    <property type="molecule type" value="Genomic_DNA"/>
</dbReference>
<keyword evidence="3" id="KW-0645">Protease</keyword>
<dbReference type="GO" id="GO:0005737">
    <property type="term" value="C:cytoplasm"/>
    <property type="evidence" value="ECO:0007669"/>
    <property type="project" value="InterPro"/>
</dbReference>
<organism evidence="7 8">
    <name type="scientific">Magnetospirillum gryphiswaldense (strain DSM 6361 / JCM 21280 / NBRC 15271 / MSR-1)</name>
    <dbReference type="NCBI Taxonomy" id="431944"/>
    <lineage>
        <taxon>Bacteria</taxon>
        <taxon>Pseudomonadati</taxon>
        <taxon>Pseudomonadota</taxon>
        <taxon>Alphaproteobacteria</taxon>
        <taxon>Rhodospirillales</taxon>
        <taxon>Rhodospirillaceae</taxon>
        <taxon>Magnetospirillum</taxon>
    </lineage>
</organism>
<dbReference type="PANTHER" id="PTHR11963:SF20">
    <property type="entry name" value="PEPTIDASE B"/>
    <property type="match status" value="1"/>
</dbReference>
<evidence type="ECO:0000313" key="8">
    <source>
        <dbReference type="Proteomes" id="UP000018922"/>
    </source>
</evidence>
<dbReference type="Pfam" id="PF00883">
    <property type="entry name" value="Peptidase_M17"/>
    <property type="match status" value="1"/>
</dbReference>
<dbReference type="HOGENOM" id="CLU_013734_2_1_5"/>
<evidence type="ECO:0000256" key="2">
    <source>
        <dbReference type="ARBA" id="ARBA00022438"/>
    </source>
</evidence>
<accession>V6F8T1</accession>
<evidence type="ECO:0000256" key="4">
    <source>
        <dbReference type="ARBA" id="ARBA00022801"/>
    </source>
</evidence>
<proteinExistence type="inferred from homology"/>
<dbReference type="GO" id="GO:0030145">
    <property type="term" value="F:manganese ion binding"/>
    <property type="evidence" value="ECO:0007669"/>
    <property type="project" value="InterPro"/>
</dbReference>
<dbReference type="Pfam" id="PF21337">
    <property type="entry name" value="Peptidase_M17_N_1"/>
    <property type="match status" value="1"/>
</dbReference>
<dbReference type="Gene3D" id="3.40.220.10">
    <property type="entry name" value="Leucine Aminopeptidase, subunit E, domain 1"/>
    <property type="match status" value="1"/>
</dbReference>
<sequence length="463" mass="49209">MLEHLVEWQAGAVTLVPVRKSGLDSWRQTQPEAGRAWMEANNFTAEPGQVLVMPHPEGHAAAILVGLSDDDDPWAFAGVVAKLPLGTYAIAGALPPRQADWAALSWALATYAFGRYKSRGGRDWPKLVWPEHADRDWVTNTARATALVRDLINTPAADLGPAELATATEVLAADHGARVRVVVGDGLIAENYPAIHAVGRAAGAQRQPRLIDLTWGQEDAPKLTLVGKGVCFDSGGLDLKSSANMKLMKKDMGGAAHVLGLALMVMAAKLPLRLRVLIPAVENAVSAEAMRPGDVLPTRKGLSVEVGNTDAEGRLILCDALAEAARENPALLIDMATLTGAARTALGTEIAALFCNDDALAADIAQAGEALADPVWRLPLHRPYRRLLDSKVADLNNISDGPYAGAITAALFLAEFVGPAIPWAHFDIMAWNSTSRPGRPDGGEAMALRALYSVIVKRFGTNP</sequence>
<reference evidence="7 8" key="1">
    <citation type="journal article" date="2014" name="Genome Announc.">
        <title>Complete genome sequence of Magnetospirillum gryphiswaldense MSR-1.</title>
        <authorList>
            <person name="Wang X."/>
            <person name="Wang Q."/>
            <person name="Zhang W."/>
            <person name="Wang Y."/>
            <person name="Li L."/>
            <person name="Wen T."/>
            <person name="Zhang T."/>
            <person name="Zhang Y."/>
            <person name="Xu J."/>
            <person name="Hu J."/>
            <person name="Li S."/>
            <person name="Liu L."/>
            <person name="Liu J."/>
            <person name="Jiang W."/>
            <person name="Tian J."/>
            <person name="Li Y."/>
            <person name="Schuler D."/>
            <person name="Wang L."/>
            <person name="Li J."/>
        </authorList>
    </citation>
    <scope>NUCLEOTIDE SEQUENCE [LARGE SCALE GENOMIC DNA]</scope>
    <source>
        <strain evidence="8">DSM 6361 / JCM 21280 / NBRC 15271 / MSR-1</strain>
    </source>
</reference>
<dbReference type="STRING" id="1430440.MGMSRv2__4008"/>
<dbReference type="InterPro" id="IPR048816">
    <property type="entry name" value="Peptidase_M17_N_1"/>
</dbReference>
<comment type="similarity">
    <text evidence="1">Belongs to the peptidase M17 family.</text>
</comment>
<dbReference type="PANTHER" id="PTHR11963">
    <property type="entry name" value="LEUCINE AMINOPEPTIDASE-RELATED"/>
    <property type="match status" value="1"/>
</dbReference>
<dbReference type="PROSITE" id="PS00631">
    <property type="entry name" value="CYTOSOL_AP"/>
    <property type="match status" value="1"/>
</dbReference>
<dbReference type="InterPro" id="IPR043472">
    <property type="entry name" value="Macro_dom-like"/>
</dbReference>
<dbReference type="KEGG" id="mgy:MGMSRv2__4008"/>
<dbReference type="InterPro" id="IPR000819">
    <property type="entry name" value="Peptidase_M17_C"/>
</dbReference>
<dbReference type="GO" id="GO:0006508">
    <property type="term" value="P:proteolysis"/>
    <property type="evidence" value="ECO:0007669"/>
    <property type="project" value="UniProtKB-KW"/>
</dbReference>
<dbReference type="SUPFAM" id="SSF53187">
    <property type="entry name" value="Zn-dependent exopeptidases"/>
    <property type="match status" value="1"/>
</dbReference>
<evidence type="ECO:0000259" key="6">
    <source>
        <dbReference type="PROSITE" id="PS00631"/>
    </source>
</evidence>
<feature type="domain" description="Cytosol aminopeptidase" evidence="6">
    <location>
        <begin position="308"/>
        <end position="315"/>
    </location>
</feature>
<keyword evidence="4 7" id="KW-0378">Hydrolase</keyword>
<gene>
    <name evidence="7" type="primary">pepA</name>
    <name evidence="7" type="ordered locus">MGMSRv2__4008</name>
</gene>
<keyword evidence="2 7" id="KW-0031">Aminopeptidase</keyword>
<dbReference type="SUPFAM" id="SSF52949">
    <property type="entry name" value="Macro domain-like"/>
    <property type="match status" value="1"/>
</dbReference>
<dbReference type="AlphaFoldDB" id="V6F8T1"/>
<evidence type="ECO:0000256" key="1">
    <source>
        <dbReference type="ARBA" id="ARBA00009528"/>
    </source>
</evidence>
<name>V6F8T1_MAGGM</name>
<keyword evidence="5" id="KW-0464">Manganese</keyword>
<dbReference type="eggNOG" id="COG0260">
    <property type="taxonomic scope" value="Bacteria"/>
</dbReference>
<keyword evidence="8" id="KW-1185">Reference proteome</keyword>
<dbReference type="PRINTS" id="PR00481">
    <property type="entry name" value="LAMNOPPTDASE"/>
</dbReference>
<dbReference type="InterPro" id="IPR011356">
    <property type="entry name" value="Leucine_aapep/pepB"/>
</dbReference>